<sequence>MQSLTCAHLDELIASTGLTDVGVFLRTIGEEISHQIVFSVDRTMETDAFSRYYENLMTVRAIRWDEESKRLLSQALSRGQDQQQQQHQQQQLASSNGSTST</sequence>
<feature type="compositionally biased region" description="Low complexity" evidence="1">
    <location>
        <begin position="80"/>
        <end position="91"/>
    </location>
</feature>
<accession>A0A1V9Y185</accession>
<organism evidence="2 3">
    <name type="scientific">Tropilaelaps mercedesae</name>
    <dbReference type="NCBI Taxonomy" id="418985"/>
    <lineage>
        <taxon>Eukaryota</taxon>
        <taxon>Metazoa</taxon>
        <taxon>Ecdysozoa</taxon>
        <taxon>Arthropoda</taxon>
        <taxon>Chelicerata</taxon>
        <taxon>Arachnida</taxon>
        <taxon>Acari</taxon>
        <taxon>Parasitiformes</taxon>
        <taxon>Mesostigmata</taxon>
        <taxon>Gamasina</taxon>
        <taxon>Dermanyssoidea</taxon>
        <taxon>Laelapidae</taxon>
        <taxon>Tropilaelaps</taxon>
    </lineage>
</organism>
<feature type="compositionally biased region" description="Polar residues" evidence="1">
    <location>
        <begin position="92"/>
        <end position="101"/>
    </location>
</feature>
<dbReference type="OrthoDB" id="3666223at2759"/>
<name>A0A1V9Y185_9ACAR</name>
<dbReference type="Proteomes" id="UP000192247">
    <property type="component" value="Unassembled WGS sequence"/>
</dbReference>
<dbReference type="InParanoid" id="A0A1V9Y185"/>
<dbReference type="EMBL" id="MNPL01001054">
    <property type="protein sequence ID" value="OQR79494.1"/>
    <property type="molecule type" value="Genomic_DNA"/>
</dbReference>
<protein>
    <submittedName>
        <fullName evidence="2">Uncharacterized protein</fullName>
    </submittedName>
</protein>
<dbReference type="AlphaFoldDB" id="A0A1V9Y185"/>
<comment type="caution">
    <text evidence="2">The sequence shown here is derived from an EMBL/GenBank/DDBJ whole genome shotgun (WGS) entry which is preliminary data.</text>
</comment>
<evidence type="ECO:0000256" key="1">
    <source>
        <dbReference type="SAM" id="MobiDB-lite"/>
    </source>
</evidence>
<gene>
    <name evidence="2" type="ORF">BIW11_05698</name>
</gene>
<feature type="region of interest" description="Disordered" evidence="1">
    <location>
        <begin position="74"/>
        <end position="101"/>
    </location>
</feature>
<proteinExistence type="predicted"/>
<reference evidence="2 3" key="1">
    <citation type="journal article" date="2017" name="Gigascience">
        <title>Draft genome of the honey bee ectoparasitic mite, Tropilaelaps mercedesae, is shaped by the parasitic life history.</title>
        <authorList>
            <person name="Dong X."/>
            <person name="Armstrong S.D."/>
            <person name="Xia D."/>
            <person name="Makepeace B.L."/>
            <person name="Darby A.C."/>
            <person name="Kadowaki T."/>
        </authorList>
    </citation>
    <scope>NUCLEOTIDE SEQUENCE [LARGE SCALE GENOMIC DNA]</scope>
    <source>
        <strain evidence="2">Wuxi-XJTLU</strain>
    </source>
</reference>
<keyword evidence="3" id="KW-1185">Reference proteome</keyword>
<evidence type="ECO:0000313" key="3">
    <source>
        <dbReference type="Proteomes" id="UP000192247"/>
    </source>
</evidence>
<evidence type="ECO:0000313" key="2">
    <source>
        <dbReference type="EMBL" id="OQR79494.1"/>
    </source>
</evidence>